<protein>
    <submittedName>
        <fullName evidence="1">Uncharacterized protein</fullName>
    </submittedName>
</protein>
<sequence>MEVAERFDCLKMTSETGRNVAQPTFGQLLGVLPLEKRELVRQIEKNNQKINNAEVALAFNLVYR</sequence>
<comment type="caution">
    <text evidence="1">The sequence shown here is derived from an EMBL/GenBank/DDBJ whole genome shotgun (WGS) entry which is preliminary data.</text>
</comment>
<evidence type="ECO:0000313" key="2">
    <source>
        <dbReference type="Proteomes" id="UP000324222"/>
    </source>
</evidence>
<gene>
    <name evidence="1" type="ORF">E2C01_019324</name>
</gene>
<accession>A0A5B7DWX3</accession>
<keyword evidence="2" id="KW-1185">Reference proteome</keyword>
<dbReference type="EMBL" id="VSRR010001567">
    <property type="protein sequence ID" value="MPC26191.1"/>
    <property type="molecule type" value="Genomic_DNA"/>
</dbReference>
<dbReference type="AlphaFoldDB" id="A0A5B7DWX3"/>
<name>A0A5B7DWX3_PORTR</name>
<dbReference type="Proteomes" id="UP000324222">
    <property type="component" value="Unassembled WGS sequence"/>
</dbReference>
<reference evidence="1 2" key="1">
    <citation type="submission" date="2019-05" db="EMBL/GenBank/DDBJ databases">
        <title>Another draft genome of Portunus trituberculatus and its Hox gene families provides insights of decapod evolution.</title>
        <authorList>
            <person name="Jeong J.-H."/>
            <person name="Song I."/>
            <person name="Kim S."/>
            <person name="Choi T."/>
            <person name="Kim D."/>
            <person name="Ryu S."/>
            <person name="Kim W."/>
        </authorList>
    </citation>
    <scope>NUCLEOTIDE SEQUENCE [LARGE SCALE GENOMIC DNA]</scope>
    <source>
        <tissue evidence="1">Muscle</tissue>
    </source>
</reference>
<organism evidence="1 2">
    <name type="scientific">Portunus trituberculatus</name>
    <name type="common">Swimming crab</name>
    <name type="synonym">Neptunus trituberculatus</name>
    <dbReference type="NCBI Taxonomy" id="210409"/>
    <lineage>
        <taxon>Eukaryota</taxon>
        <taxon>Metazoa</taxon>
        <taxon>Ecdysozoa</taxon>
        <taxon>Arthropoda</taxon>
        <taxon>Crustacea</taxon>
        <taxon>Multicrustacea</taxon>
        <taxon>Malacostraca</taxon>
        <taxon>Eumalacostraca</taxon>
        <taxon>Eucarida</taxon>
        <taxon>Decapoda</taxon>
        <taxon>Pleocyemata</taxon>
        <taxon>Brachyura</taxon>
        <taxon>Eubrachyura</taxon>
        <taxon>Portunoidea</taxon>
        <taxon>Portunidae</taxon>
        <taxon>Portuninae</taxon>
        <taxon>Portunus</taxon>
    </lineage>
</organism>
<proteinExistence type="predicted"/>
<evidence type="ECO:0000313" key="1">
    <source>
        <dbReference type="EMBL" id="MPC26191.1"/>
    </source>
</evidence>